<protein>
    <submittedName>
        <fullName evidence="2">Uncharacterized protein</fullName>
    </submittedName>
</protein>
<dbReference type="Proteomes" id="UP000799428">
    <property type="component" value="Unassembled WGS sequence"/>
</dbReference>
<evidence type="ECO:0000256" key="1">
    <source>
        <dbReference type="SAM" id="SignalP"/>
    </source>
</evidence>
<evidence type="ECO:0000313" key="3">
    <source>
        <dbReference type="Proteomes" id="UP000799428"/>
    </source>
</evidence>
<gene>
    <name evidence="2" type="ORF">K504DRAFT_476569</name>
</gene>
<keyword evidence="3" id="KW-1185">Reference proteome</keyword>
<feature type="chain" id="PRO_5026036210" evidence="1">
    <location>
        <begin position="22"/>
        <end position="160"/>
    </location>
</feature>
<dbReference type="EMBL" id="MU005770">
    <property type="protein sequence ID" value="KAF2709170.1"/>
    <property type="molecule type" value="Genomic_DNA"/>
</dbReference>
<proteinExistence type="predicted"/>
<name>A0A6G1K8R9_9PLEO</name>
<organism evidence="2 3">
    <name type="scientific">Pleomassaria siparia CBS 279.74</name>
    <dbReference type="NCBI Taxonomy" id="1314801"/>
    <lineage>
        <taxon>Eukaryota</taxon>
        <taxon>Fungi</taxon>
        <taxon>Dikarya</taxon>
        <taxon>Ascomycota</taxon>
        <taxon>Pezizomycotina</taxon>
        <taxon>Dothideomycetes</taxon>
        <taxon>Pleosporomycetidae</taxon>
        <taxon>Pleosporales</taxon>
        <taxon>Pleomassariaceae</taxon>
        <taxon>Pleomassaria</taxon>
    </lineage>
</organism>
<dbReference type="OrthoDB" id="2507450at2759"/>
<dbReference type="AlphaFoldDB" id="A0A6G1K8R9"/>
<reference evidence="2" key="1">
    <citation type="journal article" date="2020" name="Stud. Mycol.">
        <title>101 Dothideomycetes genomes: a test case for predicting lifestyles and emergence of pathogens.</title>
        <authorList>
            <person name="Haridas S."/>
            <person name="Albert R."/>
            <person name="Binder M."/>
            <person name="Bloem J."/>
            <person name="Labutti K."/>
            <person name="Salamov A."/>
            <person name="Andreopoulos B."/>
            <person name="Baker S."/>
            <person name="Barry K."/>
            <person name="Bills G."/>
            <person name="Bluhm B."/>
            <person name="Cannon C."/>
            <person name="Castanera R."/>
            <person name="Culley D."/>
            <person name="Daum C."/>
            <person name="Ezra D."/>
            <person name="Gonzalez J."/>
            <person name="Henrissat B."/>
            <person name="Kuo A."/>
            <person name="Liang C."/>
            <person name="Lipzen A."/>
            <person name="Lutzoni F."/>
            <person name="Magnuson J."/>
            <person name="Mondo S."/>
            <person name="Nolan M."/>
            <person name="Ohm R."/>
            <person name="Pangilinan J."/>
            <person name="Park H.-J."/>
            <person name="Ramirez L."/>
            <person name="Alfaro M."/>
            <person name="Sun H."/>
            <person name="Tritt A."/>
            <person name="Yoshinaga Y."/>
            <person name="Zwiers L.-H."/>
            <person name="Turgeon B."/>
            <person name="Goodwin S."/>
            <person name="Spatafora J."/>
            <person name="Crous P."/>
            <person name="Grigoriev I."/>
        </authorList>
    </citation>
    <scope>NUCLEOTIDE SEQUENCE</scope>
    <source>
        <strain evidence="2">CBS 279.74</strain>
    </source>
</reference>
<feature type="signal peptide" evidence="1">
    <location>
        <begin position="1"/>
        <end position="21"/>
    </location>
</feature>
<evidence type="ECO:0000313" key="2">
    <source>
        <dbReference type="EMBL" id="KAF2709170.1"/>
    </source>
</evidence>
<keyword evidence="1" id="KW-0732">Signal</keyword>
<sequence length="160" mass="17183">MFSTTSLFPFLSLLFLAFAHASPQLPLVSAHDTFLIPRHTLFLRQSTNLQTFTEAVGGAAASPITNSGDPKRPFQVDGDTFPDFKSASERTCDNQNNACSEAANTQGNKGSITVSDCGKQKERCTAAQEKTKVQNFTTGTVSTNIGPDPAFPDFDLICDA</sequence>
<accession>A0A6G1K8R9</accession>